<dbReference type="PANTHER" id="PTHR34265">
    <property type="entry name" value="TYPE III PANTOTHENATE KINASE"/>
    <property type="match status" value="1"/>
</dbReference>
<dbReference type="Pfam" id="PF03309">
    <property type="entry name" value="Pan_kinase"/>
    <property type="match status" value="1"/>
</dbReference>
<evidence type="ECO:0000256" key="10">
    <source>
        <dbReference type="ARBA" id="ARBA00022777"/>
    </source>
</evidence>
<reference evidence="17 18" key="1">
    <citation type="submission" date="2013-01" db="EMBL/GenBank/DDBJ databases">
        <authorList>
            <person name="Bench S."/>
        </authorList>
    </citation>
    <scope>NUCLEOTIDE SEQUENCE [LARGE SCALE GENOMIC DNA]</scope>
    <source>
        <strain evidence="17 18">WH 8502</strain>
    </source>
</reference>
<dbReference type="EMBL" id="CAQK01000724">
    <property type="protein sequence ID" value="CCQ52856.1"/>
    <property type="molecule type" value="Genomic_DNA"/>
</dbReference>
<sequence length="255" mass="28863">MNRKISQEWLGLIIGNSRLHWGYFQGEILQRTWDTVHIQEYVKPLELPNNFLSFSLDNSLPLMIASVVPSQTQLWQTYQKFNLVRLDDVPLNNLYPSMGIDRALAALGGGEMYQFPCLIIDAGTALTLTGIDGDRTFIGGAILPGLKLQFDSLSTKTAALPNISLPKKLSDRWANNTENSIISGILYTVLGGIKTFIDDWLIKYPESKIILTGGDATQLYDYWQQENYEQLEQIIVDPNLIFWGMRSLYVSGLYF</sequence>
<feature type="binding site" evidence="16">
    <location>
        <position position="121"/>
    </location>
    <ligand>
        <name>K(+)</name>
        <dbReference type="ChEBI" id="CHEBI:29103"/>
    </ligand>
</feature>
<comment type="function">
    <text evidence="16">Catalyzes the phosphorylation of pantothenate (Pan), the first step in CoA biosynthesis.</text>
</comment>
<comment type="cofactor">
    <cofactor evidence="16">
        <name>NH4(+)</name>
        <dbReference type="ChEBI" id="CHEBI:28938"/>
    </cofactor>
    <cofactor evidence="16">
        <name>K(+)</name>
        <dbReference type="ChEBI" id="CHEBI:29103"/>
    </cofactor>
    <text evidence="16">A monovalent cation. Ammonium or potassium.</text>
</comment>
<feature type="binding site" evidence="16">
    <location>
        <position position="95"/>
    </location>
    <ligand>
        <name>substrate</name>
    </ligand>
</feature>
<keyword evidence="10 16" id="KW-0418">Kinase</keyword>
<dbReference type="Gene3D" id="3.30.420.40">
    <property type="match status" value="1"/>
</dbReference>
<evidence type="ECO:0000313" key="17">
    <source>
        <dbReference type="EMBL" id="CCQ52856.1"/>
    </source>
</evidence>
<evidence type="ECO:0000256" key="7">
    <source>
        <dbReference type="ARBA" id="ARBA00022490"/>
    </source>
</evidence>
<evidence type="ECO:0000256" key="15">
    <source>
        <dbReference type="ARBA" id="ARBA00040883"/>
    </source>
</evidence>
<gene>
    <name evidence="16" type="primary">coaX</name>
    <name evidence="17" type="ORF">CWATWH8502_2075</name>
</gene>
<name>T2IH87_CROWT</name>
<feature type="binding site" evidence="16">
    <location>
        <begin position="13"/>
        <end position="20"/>
    </location>
    <ligand>
        <name>ATP</name>
        <dbReference type="ChEBI" id="CHEBI:30616"/>
    </ligand>
</feature>
<dbReference type="NCBIfam" id="NF009871">
    <property type="entry name" value="PRK13331.1"/>
    <property type="match status" value="1"/>
</dbReference>
<evidence type="ECO:0000256" key="16">
    <source>
        <dbReference type="HAMAP-Rule" id="MF_01274"/>
    </source>
</evidence>
<evidence type="ECO:0000256" key="3">
    <source>
        <dbReference type="ARBA" id="ARBA00004496"/>
    </source>
</evidence>
<keyword evidence="12 16" id="KW-0630">Potassium</keyword>
<comment type="cofactor">
    <cofactor evidence="2">
        <name>K(+)</name>
        <dbReference type="ChEBI" id="CHEBI:29103"/>
    </cofactor>
</comment>
<dbReference type="RefSeq" id="WP_021831639.1">
    <property type="nucleotide sequence ID" value="NZ_CAQK01000724.1"/>
</dbReference>
<feature type="active site" description="Proton acceptor" evidence="16">
    <location>
        <position position="101"/>
    </location>
</feature>
<evidence type="ECO:0000313" key="18">
    <source>
        <dbReference type="Proteomes" id="UP000018348"/>
    </source>
</evidence>
<dbReference type="InterPro" id="IPR004619">
    <property type="entry name" value="Type_III_PanK"/>
</dbReference>
<comment type="catalytic activity">
    <reaction evidence="1 16">
        <text>(R)-pantothenate + ATP = (R)-4'-phosphopantothenate + ADP + H(+)</text>
        <dbReference type="Rhea" id="RHEA:16373"/>
        <dbReference type="ChEBI" id="CHEBI:10986"/>
        <dbReference type="ChEBI" id="CHEBI:15378"/>
        <dbReference type="ChEBI" id="CHEBI:29032"/>
        <dbReference type="ChEBI" id="CHEBI:30616"/>
        <dbReference type="ChEBI" id="CHEBI:456216"/>
        <dbReference type="EC" id="2.7.1.33"/>
    </reaction>
</comment>
<comment type="subunit">
    <text evidence="5 16">Homodimer.</text>
</comment>
<evidence type="ECO:0000256" key="14">
    <source>
        <dbReference type="ARBA" id="ARBA00038036"/>
    </source>
</evidence>
<feature type="binding site" evidence="16">
    <location>
        <position position="177"/>
    </location>
    <ligand>
        <name>substrate</name>
    </ligand>
</feature>
<keyword evidence="16" id="KW-0479">Metal-binding</keyword>
<organism evidence="17 18">
    <name type="scientific">Crocosphaera watsonii WH 8502</name>
    <dbReference type="NCBI Taxonomy" id="423474"/>
    <lineage>
        <taxon>Bacteria</taxon>
        <taxon>Bacillati</taxon>
        <taxon>Cyanobacteriota</taxon>
        <taxon>Cyanophyceae</taxon>
        <taxon>Oscillatoriophycideae</taxon>
        <taxon>Chroococcales</taxon>
        <taxon>Aphanothecaceae</taxon>
        <taxon>Crocosphaera</taxon>
    </lineage>
</organism>
<keyword evidence="11 16" id="KW-0067">ATP-binding</keyword>
<comment type="similarity">
    <text evidence="14 16">Belongs to the type III pantothenate kinase family.</text>
</comment>
<dbReference type="GO" id="GO:0005737">
    <property type="term" value="C:cytoplasm"/>
    <property type="evidence" value="ECO:0007669"/>
    <property type="project" value="UniProtKB-SubCell"/>
</dbReference>
<dbReference type="AlphaFoldDB" id="T2IH87"/>
<evidence type="ECO:0000256" key="1">
    <source>
        <dbReference type="ARBA" id="ARBA00001206"/>
    </source>
</evidence>
<dbReference type="GO" id="GO:0046872">
    <property type="term" value="F:metal ion binding"/>
    <property type="evidence" value="ECO:0007669"/>
    <property type="project" value="UniProtKB-KW"/>
</dbReference>
<dbReference type="GO" id="GO:0005524">
    <property type="term" value="F:ATP binding"/>
    <property type="evidence" value="ECO:0007669"/>
    <property type="project" value="UniProtKB-UniRule"/>
</dbReference>
<dbReference type="UniPathway" id="UPA00241">
    <property type="reaction ID" value="UER00352"/>
</dbReference>
<keyword evidence="9 16" id="KW-0547">Nucleotide-binding</keyword>
<evidence type="ECO:0000256" key="4">
    <source>
        <dbReference type="ARBA" id="ARBA00005225"/>
    </source>
</evidence>
<evidence type="ECO:0000256" key="13">
    <source>
        <dbReference type="ARBA" id="ARBA00022993"/>
    </source>
</evidence>
<dbReference type="GO" id="GO:0004594">
    <property type="term" value="F:pantothenate kinase activity"/>
    <property type="evidence" value="ECO:0007669"/>
    <property type="project" value="UniProtKB-UniRule"/>
</dbReference>
<dbReference type="InterPro" id="IPR043129">
    <property type="entry name" value="ATPase_NBD"/>
</dbReference>
<proteinExistence type="inferred from homology"/>
<dbReference type="CDD" id="cd24015">
    <property type="entry name" value="ASKHA_NBD_PanK-III"/>
    <property type="match status" value="1"/>
</dbReference>
<keyword evidence="8 16" id="KW-0808">Transferase</keyword>
<dbReference type="PANTHER" id="PTHR34265:SF1">
    <property type="entry name" value="TYPE III PANTOTHENATE KINASE"/>
    <property type="match status" value="1"/>
</dbReference>
<accession>T2IH87</accession>
<comment type="pathway">
    <text evidence="4 16">Cofactor biosynthesis; coenzyme A biosynthesis; CoA from (R)-pantothenate: step 1/5.</text>
</comment>
<keyword evidence="7 16" id="KW-0963">Cytoplasm</keyword>
<comment type="subcellular location">
    <subcellularLocation>
        <location evidence="3 16">Cytoplasm</location>
    </subcellularLocation>
</comment>
<dbReference type="EC" id="2.7.1.33" evidence="6 16"/>
<reference evidence="17 18" key="2">
    <citation type="submission" date="2013-09" db="EMBL/GenBank/DDBJ databases">
        <title>Whole genome comparison of six Crocosphaera watsonii strains with differing phenotypes.</title>
        <authorList>
            <person name="Bench S.R."/>
            <person name="Heller P."/>
            <person name="Frank I."/>
            <person name="Arciniega M."/>
            <person name="Shilova I.N."/>
            <person name="Zehr J.P."/>
        </authorList>
    </citation>
    <scope>NUCLEOTIDE SEQUENCE [LARGE SCALE GENOMIC DNA]</scope>
    <source>
        <strain evidence="17 18">WH 8502</strain>
    </source>
</reference>
<dbReference type="HAMAP" id="MF_01274">
    <property type="entry name" value="Pantothen_kinase_3"/>
    <property type="match status" value="1"/>
</dbReference>
<evidence type="ECO:0000256" key="11">
    <source>
        <dbReference type="ARBA" id="ARBA00022840"/>
    </source>
</evidence>
<comment type="caution">
    <text evidence="17">The sequence shown here is derived from an EMBL/GenBank/DDBJ whole genome shotgun (WGS) entry which is preliminary data.</text>
</comment>
<dbReference type="GO" id="GO:0015937">
    <property type="term" value="P:coenzyme A biosynthetic process"/>
    <property type="evidence" value="ECO:0007669"/>
    <property type="project" value="UniProtKB-UniRule"/>
</dbReference>
<protein>
    <recommendedName>
        <fullName evidence="15 16">Type III pantothenate kinase</fullName>
        <ecNumber evidence="6 16">2.7.1.33</ecNumber>
    </recommendedName>
    <alternativeName>
        <fullName evidence="16">PanK-III</fullName>
    </alternativeName>
    <alternativeName>
        <fullName evidence="16">Pantothenic acid kinase</fullName>
    </alternativeName>
</protein>
<feature type="binding site" evidence="16">
    <location>
        <begin position="99"/>
        <end position="102"/>
    </location>
    <ligand>
        <name>substrate</name>
    </ligand>
</feature>
<evidence type="ECO:0000256" key="6">
    <source>
        <dbReference type="ARBA" id="ARBA00012102"/>
    </source>
</evidence>
<evidence type="ECO:0000256" key="9">
    <source>
        <dbReference type="ARBA" id="ARBA00022741"/>
    </source>
</evidence>
<evidence type="ECO:0000256" key="8">
    <source>
        <dbReference type="ARBA" id="ARBA00022679"/>
    </source>
</evidence>
<feature type="binding site" evidence="16">
    <location>
        <position position="124"/>
    </location>
    <ligand>
        <name>ATP</name>
        <dbReference type="ChEBI" id="CHEBI:30616"/>
    </ligand>
</feature>
<evidence type="ECO:0000256" key="2">
    <source>
        <dbReference type="ARBA" id="ARBA00001958"/>
    </source>
</evidence>
<evidence type="ECO:0000256" key="5">
    <source>
        <dbReference type="ARBA" id="ARBA00011738"/>
    </source>
</evidence>
<dbReference type="Proteomes" id="UP000018348">
    <property type="component" value="Unassembled WGS sequence"/>
</dbReference>
<evidence type="ECO:0000256" key="12">
    <source>
        <dbReference type="ARBA" id="ARBA00022958"/>
    </source>
</evidence>
<keyword evidence="13 16" id="KW-0173">Coenzyme A biosynthesis</keyword>
<dbReference type="NCBIfam" id="TIGR00671">
    <property type="entry name" value="baf"/>
    <property type="match status" value="1"/>
</dbReference>
<dbReference type="SUPFAM" id="SSF53067">
    <property type="entry name" value="Actin-like ATPase domain"/>
    <property type="match status" value="1"/>
</dbReference>